<feature type="signal peptide" evidence="1">
    <location>
        <begin position="1"/>
        <end position="23"/>
    </location>
</feature>
<keyword evidence="3" id="KW-0378">Hydrolase</keyword>
<proteinExistence type="predicted"/>
<evidence type="ECO:0000313" key="4">
    <source>
        <dbReference type="Proteomes" id="UP000634919"/>
    </source>
</evidence>
<feature type="chain" id="PRO_5047013392" evidence="1">
    <location>
        <begin position="24"/>
        <end position="644"/>
    </location>
</feature>
<dbReference type="InterPro" id="IPR000073">
    <property type="entry name" value="AB_hydrolase_1"/>
</dbReference>
<dbReference type="PANTHER" id="PTHR37946:SF1">
    <property type="entry name" value="SLL1969 PROTEIN"/>
    <property type="match status" value="1"/>
</dbReference>
<dbReference type="SUPFAM" id="SSF53474">
    <property type="entry name" value="alpha/beta-Hydrolases"/>
    <property type="match status" value="1"/>
</dbReference>
<evidence type="ECO:0000313" key="3">
    <source>
        <dbReference type="EMBL" id="MBD7959514.1"/>
    </source>
</evidence>
<evidence type="ECO:0000256" key="1">
    <source>
        <dbReference type="SAM" id="SignalP"/>
    </source>
</evidence>
<organism evidence="3 4">
    <name type="scientific">Comamonas avium</name>
    <dbReference type="NCBI Taxonomy" id="2762231"/>
    <lineage>
        <taxon>Bacteria</taxon>
        <taxon>Pseudomonadati</taxon>
        <taxon>Pseudomonadota</taxon>
        <taxon>Betaproteobacteria</taxon>
        <taxon>Burkholderiales</taxon>
        <taxon>Comamonadaceae</taxon>
        <taxon>Comamonas</taxon>
    </lineage>
</organism>
<comment type="caution">
    <text evidence="3">The sequence shown here is derived from an EMBL/GenBank/DDBJ whole genome shotgun (WGS) entry which is preliminary data.</text>
</comment>
<accession>A0ABR8S7R1</accession>
<protein>
    <submittedName>
        <fullName evidence="3">Alpha/beta fold hydrolase</fullName>
    </submittedName>
</protein>
<dbReference type="Gene3D" id="3.40.50.1820">
    <property type="entry name" value="alpha/beta hydrolase"/>
    <property type="match status" value="1"/>
</dbReference>
<dbReference type="GO" id="GO:0016787">
    <property type="term" value="F:hydrolase activity"/>
    <property type="evidence" value="ECO:0007669"/>
    <property type="project" value="UniProtKB-KW"/>
</dbReference>
<gene>
    <name evidence="3" type="ORF">H9646_03390</name>
</gene>
<keyword evidence="1" id="KW-0732">Signal</keyword>
<name>A0ABR8S7R1_9BURK</name>
<sequence>MTPTSSPRWFLALLLSALLTGCAGVTVRTADPATYLAERRSDVLTSGELSPATQEALRVLDLDTKTCMADVPKCHYTLATATGLYDEQRMASLAELWTLQARAAQKIPSLPGTRTQAEVQAWLEAARYAWAYLFFTERKPSDRAFEDRQVQVRDYYNYAVQQAVTGLFELRRHDLQNIPEQFGDWQLTTDFSGLWLPANKGMPNELVPATSLRFSGLRNQYRRDGFGAELVSVFQSAEDAQQLLVASASLEGPPQPPFQESLFPAVTVLLRFGGNTMQEVLSTHQVELQALDPYRFRQVEMANTRVPLAGNFSSGYGLWLARSGFSTQALRTLVGLSNGITQPSIYLMQPYDPNRRTIIMLHGLASSPEAWINVANEVLGDETLRRNYQVWQVYYPTNAPLALNNYAIRQALQRTLQHFDPQGTARASQNITLVGHSMGGVLSRLLVSNTQGQMLSAITNTYGIEPASDENWGEKLRPYLEFEAVPQVSSAIFIAAPHRGTDFANNRVARWVSNLITLPFSMVEQFADITRGLAHASPRIGKQSLLRIPNSIDNLSDEDAYVRLAAQLPIDPRVRYHSIIGNHTPGKPLDESSDGIVPYRSAHLEGAASELIVPFSHSVQEHPRAIVEIRRILHNQLLPQNPVK</sequence>
<dbReference type="PANTHER" id="PTHR37946">
    <property type="entry name" value="SLL1969 PROTEIN"/>
    <property type="match status" value="1"/>
</dbReference>
<keyword evidence="4" id="KW-1185">Reference proteome</keyword>
<dbReference type="EMBL" id="JACSQK010000002">
    <property type="protein sequence ID" value="MBD7959514.1"/>
    <property type="molecule type" value="Genomic_DNA"/>
</dbReference>
<evidence type="ECO:0000259" key="2">
    <source>
        <dbReference type="Pfam" id="PF12697"/>
    </source>
</evidence>
<dbReference type="Proteomes" id="UP000634919">
    <property type="component" value="Unassembled WGS sequence"/>
</dbReference>
<dbReference type="RefSeq" id="WP_191721933.1">
    <property type="nucleotide sequence ID" value="NZ_JACSQK010000002.1"/>
</dbReference>
<dbReference type="InterPro" id="IPR029058">
    <property type="entry name" value="AB_hydrolase_fold"/>
</dbReference>
<reference evidence="3 4" key="1">
    <citation type="submission" date="2020-08" db="EMBL/GenBank/DDBJ databases">
        <title>A Genomic Blueprint of the Chicken Gut Microbiome.</title>
        <authorList>
            <person name="Gilroy R."/>
            <person name="Ravi A."/>
            <person name="Getino M."/>
            <person name="Pursley I."/>
            <person name="Horton D.L."/>
            <person name="Alikhan N.-F."/>
            <person name="Baker D."/>
            <person name="Gharbi K."/>
            <person name="Hall N."/>
            <person name="Watson M."/>
            <person name="Adriaenssens E.M."/>
            <person name="Foster-Nyarko E."/>
            <person name="Jarju S."/>
            <person name="Secka A."/>
            <person name="Antonio M."/>
            <person name="Oren A."/>
            <person name="Chaudhuri R."/>
            <person name="La Ragione R.M."/>
            <person name="Hildebrand F."/>
            <person name="Pallen M.J."/>
        </authorList>
    </citation>
    <scope>NUCLEOTIDE SEQUENCE [LARGE SCALE GENOMIC DNA]</scope>
    <source>
        <strain evidence="3 4">Sa2CVA6</strain>
    </source>
</reference>
<feature type="domain" description="AB hydrolase-1" evidence="2">
    <location>
        <begin position="358"/>
        <end position="575"/>
    </location>
</feature>
<dbReference type="Pfam" id="PF12697">
    <property type="entry name" value="Abhydrolase_6"/>
    <property type="match status" value="1"/>
</dbReference>